<accession>A0A975AJT8</accession>
<name>A0A975AJT8_9GAMM</name>
<reference evidence="1 2" key="1">
    <citation type="submission" date="2021-03" db="EMBL/GenBank/DDBJ databases">
        <title>Novel species identification of genus Shewanella.</title>
        <authorList>
            <person name="Liu G."/>
            <person name="Zhang Q."/>
        </authorList>
    </citation>
    <scope>NUCLEOTIDE SEQUENCE [LARGE SCALE GENOMIC DNA]</scope>
    <source>
        <strain evidence="1 2">FJAT-53726</strain>
    </source>
</reference>
<gene>
    <name evidence="1" type="ORF">JYB88_12440</name>
</gene>
<evidence type="ECO:0000313" key="1">
    <source>
        <dbReference type="EMBL" id="QSX29056.1"/>
    </source>
</evidence>
<dbReference type="KEGG" id="scyp:JYB88_12440"/>
<sequence>MPNAALVALLSLILTACQHGEPEPESNGEPVLQPTALACGEHAAELSLQLPESELLLTLSERTTWDGRNFLQGDFTQDEVRGRAILDCSQTLVLEGEARGLRLATFAVNYQGTGLFWYLGLFRDNSAGTVEHLASAFLGDRIKVQQLSQQDDRLGVELLRHGEQQAMADEPAEKALLWFHWQAASSRLEPVLQKQE</sequence>
<dbReference type="AlphaFoldDB" id="A0A975AJT8"/>
<keyword evidence="2" id="KW-1185">Reference proteome</keyword>
<dbReference type="RefSeq" id="WP_207324322.1">
    <property type="nucleotide sequence ID" value="NZ_CP071504.1"/>
</dbReference>
<evidence type="ECO:0000313" key="2">
    <source>
        <dbReference type="Proteomes" id="UP000663281"/>
    </source>
</evidence>
<proteinExistence type="predicted"/>
<dbReference type="EMBL" id="CP071504">
    <property type="protein sequence ID" value="QSX29056.1"/>
    <property type="molecule type" value="Genomic_DNA"/>
</dbReference>
<organism evidence="1 2">
    <name type="scientific">Shewanella cyperi</name>
    <dbReference type="NCBI Taxonomy" id="2814292"/>
    <lineage>
        <taxon>Bacteria</taxon>
        <taxon>Pseudomonadati</taxon>
        <taxon>Pseudomonadota</taxon>
        <taxon>Gammaproteobacteria</taxon>
        <taxon>Alteromonadales</taxon>
        <taxon>Shewanellaceae</taxon>
        <taxon>Shewanella</taxon>
    </lineage>
</organism>
<dbReference type="Proteomes" id="UP000663281">
    <property type="component" value="Chromosome"/>
</dbReference>
<protein>
    <submittedName>
        <fullName evidence="1">Uncharacterized protein</fullName>
    </submittedName>
</protein>